<accession>A0ABN2S9A0</accession>
<dbReference type="PANTHER" id="PTHR35446:SF2">
    <property type="entry name" value="CARBOXYMUCONOLACTONE DECARBOXYLASE-LIKE DOMAIN-CONTAINING PROTEIN"/>
    <property type="match status" value="1"/>
</dbReference>
<dbReference type="PANTHER" id="PTHR35446">
    <property type="entry name" value="SI:CH211-175M2.5"/>
    <property type="match status" value="1"/>
</dbReference>
<dbReference type="NCBIfam" id="TIGR00778">
    <property type="entry name" value="ahpD_dom"/>
    <property type="match status" value="1"/>
</dbReference>
<reference evidence="2 3" key="1">
    <citation type="journal article" date="2019" name="Int. J. Syst. Evol. Microbiol.">
        <title>The Global Catalogue of Microorganisms (GCM) 10K type strain sequencing project: providing services to taxonomists for standard genome sequencing and annotation.</title>
        <authorList>
            <consortium name="The Broad Institute Genomics Platform"/>
            <consortium name="The Broad Institute Genome Sequencing Center for Infectious Disease"/>
            <person name="Wu L."/>
            <person name="Ma J."/>
        </authorList>
    </citation>
    <scope>NUCLEOTIDE SEQUENCE [LARGE SCALE GENOMIC DNA]</scope>
    <source>
        <strain evidence="2 3">JCM 14545</strain>
    </source>
</reference>
<evidence type="ECO:0000313" key="3">
    <source>
        <dbReference type="Proteomes" id="UP001501116"/>
    </source>
</evidence>
<evidence type="ECO:0000259" key="1">
    <source>
        <dbReference type="Pfam" id="PF02627"/>
    </source>
</evidence>
<dbReference type="SUPFAM" id="SSF69118">
    <property type="entry name" value="AhpD-like"/>
    <property type="match status" value="1"/>
</dbReference>
<comment type="caution">
    <text evidence="2">The sequence shown here is derived from an EMBL/GenBank/DDBJ whole genome shotgun (WGS) entry which is preliminary data.</text>
</comment>
<dbReference type="InterPro" id="IPR029032">
    <property type="entry name" value="AhpD-like"/>
</dbReference>
<sequence length="169" mass="18681">MELDHTRVPVSASVDGVSKRIQLSQRLPDAYKVLGGLYGANGKAAVDAGLDPKVIELVKMRTSQLNGCAYCCDLHSHDTLKLGEDPRRLFVLSAWRETDLFDDVERAALALAEAITRLSETQDVPDAVYEEATSVLTEEQYRAVVWSATLMNTLNRLGVTSHRPLPRTK</sequence>
<keyword evidence="3" id="KW-1185">Reference proteome</keyword>
<name>A0ABN2S9A0_9PSEU</name>
<dbReference type="Proteomes" id="UP001501116">
    <property type="component" value="Unassembled WGS sequence"/>
</dbReference>
<dbReference type="EMBL" id="BAAANN010000036">
    <property type="protein sequence ID" value="GAA1982042.1"/>
    <property type="molecule type" value="Genomic_DNA"/>
</dbReference>
<proteinExistence type="predicted"/>
<dbReference type="InterPro" id="IPR003779">
    <property type="entry name" value="CMD-like"/>
</dbReference>
<gene>
    <name evidence="2" type="ORF">GCM10009754_68650</name>
</gene>
<dbReference type="Pfam" id="PF02627">
    <property type="entry name" value="CMD"/>
    <property type="match status" value="1"/>
</dbReference>
<evidence type="ECO:0000313" key="2">
    <source>
        <dbReference type="EMBL" id="GAA1982042.1"/>
    </source>
</evidence>
<protein>
    <submittedName>
        <fullName evidence="2">Carboxymuconolactone decarboxylase family protein</fullName>
    </submittedName>
</protein>
<dbReference type="Gene3D" id="1.20.1290.10">
    <property type="entry name" value="AhpD-like"/>
    <property type="match status" value="1"/>
</dbReference>
<dbReference type="InterPro" id="IPR004675">
    <property type="entry name" value="AhpD_core"/>
</dbReference>
<feature type="domain" description="Carboxymuconolactone decarboxylase-like" evidence="1">
    <location>
        <begin position="38"/>
        <end position="114"/>
    </location>
</feature>
<organism evidence="2 3">
    <name type="scientific">Amycolatopsis minnesotensis</name>
    <dbReference type="NCBI Taxonomy" id="337894"/>
    <lineage>
        <taxon>Bacteria</taxon>
        <taxon>Bacillati</taxon>
        <taxon>Actinomycetota</taxon>
        <taxon>Actinomycetes</taxon>
        <taxon>Pseudonocardiales</taxon>
        <taxon>Pseudonocardiaceae</taxon>
        <taxon>Amycolatopsis</taxon>
    </lineage>
</organism>
<dbReference type="RefSeq" id="WP_425546572.1">
    <property type="nucleotide sequence ID" value="NZ_BAAANN010000036.1"/>
</dbReference>